<dbReference type="CDD" id="cd02517">
    <property type="entry name" value="CMP-KDO-Synthetase"/>
    <property type="match status" value="1"/>
</dbReference>
<dbReference type="AlphaFoldDB" id="R4VK78"/>
<keyword evidence="7" id="KW-1185">Reference proteome</keyword>
<sequence>MTSFTVIIPARYGATRLPGKPLLPLAGRPVIAHVWQRAIDSGADRVIVATDDSRIADAVKPLGGEVCLTRSDHPSGTDRLAEVVAREGMDADTIVVNLQGDEPLMPSALLAQVANALATEPRAAMATLCAPITDTDDLHDPHTVKVLSDHLGRALYFSRAPIPWDREGNTGLQLAAARRHLGIYAYRSGFLARHAGIPASPLEQLEQLEQLRALEAGEWIQVVDAITTPGPGIDTAADLLAAERQLNHSSSEG</sequence>
<comment type="subcellular location">
    <subcellularLocation>
        <location evidence="5">Cytoplasm</location>
    </subcellularLocation>
    <subcellularLocation>
        <location evidence="1">Membrane</location>
    </subcellularLocation>
</comment>
<dbReference type="NCBIfam" id="TIGR00466">
    <property type="entry name" value="kdsB"/>
    <property type="match status" value="1"/>
</dbReference>
<dbReference type="GO" id="GO:0008690">
    <property type="term" value="F:3-deoxy-manno-octulosonate cytidylyltransferase activity"/>
    <property type="evidence" value="ECO:0007669"/>
    <property type="project" value="UniProtKB-UniRule"/>
</dbReference>
<dbReference type="HAMAP" id="MF_00057">
    <property type="entry name" value="KdsB"/>
    <property type="match status" value="1"/>
</dbReference>
<dbReference type="GO" id="GO:0033468">
    <property type="term" value="P:CMP-keto-3-deoxy-D-manno-octulosonic acid biosynthetic process"/>
    <property type="evidence" value="ECO:0007669"/>
    <property type="project" value="UniProtKB-UniRule"/>
</dbReference>
<evidence type="ECO:0000313" key="7">
    <source>
        <dbReference type="Proteomes" id="UP000017881"/>
    </source>
</evidence>
<dbReference type="Pfam" id="PF02348">
    <property type="entry name" value="CTP_transf_3"/>
    <property type="match status" value="1"/>
</dbReference>
<gene>
    <name evidence="5" type="primary">kdsB</name>
    <name evidence="6" type="ORF">SPISAL_04140</name>
</gene>
<dbReference type="NCBIfam" id="NF003952">
    <property type="entry name" value="PRK05450.1-5"/>
    <property type="match status" value="1"/>
</dbReference>
<dbReference type="KEGG" id="ssal:SPISAL_04140"/>
<dbReference type="FunFam" id="3.90.550.10:FF:000011">
    <property type="entry name" value="3-deoxy-manno-octulosonate cytidylyltransferase"/>
    <property type="match status" value="1"/>
</dbReference>
<dbReference type="HOGENOM" id="CLU_065038_1_0_6"/>
<evidence type="ECO:0000256" key="2">
    <source>
        <dbReference type="ARBA" id="ARBA00022679"/>
    </source>
</evidence>
<comment type="function">
    <text evidence="5">Activates KDO (a required 8-carbon sugar) for incorporation into bacterial lipopolysaccharide in Gram-negative bacteria.</text>
</comment>
<dbReference type="OrthoDB" id="9815559at2"/>
<comment type="catalytic activity">
    <reaction evidence="5">
        <text>3-deoxy-alpha-D-manno-oct-2-ulosonate + CTP = CMP-3-deoxy-beta-D-manno-octulosonate + diphosphate</text>
        <dbReference type="Rhea" id="RHEA:23448"/>
        <dbReference type="ChEBI" id="CHEBI:33019"/>
        <dbReference type="ChEBI" id="CHEBI:37563"/>
        <dbReference type="ChEBI" id="CHEBI:85986"/>
        <dbReference type="ChEBI" id="CHEBI:85987"/>
        <dbReference type="EC" id="2.7.7.38"/>
    </reaction>
</comment>
<evidence type="ECO:0000256" key="5">
    <source>
        <dbReference type="HAMAP-Rule" id="MF_00057"/>
    </source>
</evidence>
<dbReference type="InterPro" id="IPR004528">
    <property type="entry name" value="KdsB"/>
</dbReference>
<reference evidence="6 7" key="1">
    <citation type="journal article" date="2013" name="Genome Announc.">
        <title>Draft Genome of Spiribacter salinus M19-40, an Abundant Gammaproteobacterium in Aquatic Hypersaline Environments.</title>
        <authorList>
            <person name="Leon M.J."/>
            <person name="Ghai R."/>
            <person name="Fernandez A.B."/>
            <person name="Sanchez-Porro C."/>
            <person name="Rodriguez-Valera F."/>
            <person name="Ventosa A."/>
        </authorList>
    </citation>
    <scope>NUCLEOTIDE SEQUENCE [LARGE SCALE GENOMIC DNA]</scope>
    <source>
        <strain evidence="6">M19-40</strain>
    </source>
</reference>
<keyword evidence="4 5" id="KW-0448">Lipopolysaccharide biosynthesis</keyword>
<evidence type="ECO:0000313" key="6">
    <source>
        <dbReference type="EMBL" id="AGM40922.1"/>
    </source>
</evidence>
<accession>R4VK78</accession>
<dbReference type="PANTHER" id="PTHR42866">
    <property type="entry name" value="3-DEOXY-MANNO-OCTULOSONATE CYTIDYLYLTRANSFERASE"/>
    <property type="match status" value="1"/>
</dbReference>
<dbReference type="PANTHER" id="PTHR42866:SF2">
    <property type="entry name" value="3-DEOXY-MANNO-OCTULOSONATE CYTIDYLYLTRANSFERASE, MITOCHONDRIAL"/>
    <property type="match status" value="1"/>
</dbReference>
<comment type="pathway">
    <text evidence="5">Nucleotide-sugar biosynthesis; CMP-3-deoxy-D-manno-octulosonate biosynthesis; CMP-3-deoxy-D-manno-octulosonate from 3-deoxy-D-manno-octulosonate and CTP: step 1/1.</text>
</comment>
<dbReference type="UniPathway" id="UPA00358">
    <property type="reaction ID" value="UER00476"/>
</dbReference>
<dbReference type="PATRIC" id="fig|1260251.3.peg.834"/>
<name>R4VK78_9GAMM</name>
<comment type="similarity">
    <text evidence="5">Belongs to the KdsB family.</text>
</comment>
<dbReference type="GO" id="GO:0009103">
    <property type="term" value="P:lipopolysaccharide biosynthetic process"/>
    <property type="evidence" value="ECO:0007669"/>
    <property type="project" value="UniProtKB-UniRule"/>
</dbReference>
<keyword evidence="3 5" id="KW-0548">Nucleotidyltransferase</keyword>
<dbReference type="EC" id="2.7.7.38" evidence="5"/>
<evidence type="ECO:0000256" key="4">
    <source>
        <dbReference type="ARBA" id="ARBA00022985"/>
    </source>
</evidence>
<dbReference type="RefSeq" id="WP_016353229.1">
    <property type="nucleotide sequence ID" value="NC_021291.1"/>
</dbReference>
<dbReference type="SUPFAM" id="SSF53448">
    <property type="entry name" value="Nucleotide-diphospho-sugar transferases"/>
    <property type="match status" value="1"/>
</dbReference>
<dbReference type="NCBIfam" id="NF009905">
    <property type="entry name" value="PRK13368.1"/>
    <property type="match status" value="1"/>
</dbReference>
<dbReference type="InterPro" id="IPR003329">
    <property type="entry name" value="Cytidylyl_trans"/>
</dbReference>
<evidence type="ECO:0000256" key="3">
    <source>
        <dbReference type="ARBA" id="ARBA00022695"/>
    </source>
</evidence>
<dbReference type="EMBL" id="CP005963">
    <property type="protein sequence ID" value="AGM40922.1"/>
    <property type="molecule type" value="Genomic_DNA"/>
</dbReference>
<dbReference type="eggNOG" id="COG1212">
    <property type="taxonomic scope" value="Bacteria"/>
</dbReference>
<protein>
    <recommendedName>
        <fullName evidence="5">3-deoxy-manno-octulosonate cytidylyltransferase</fullName>
        <ecNumber evidence="5">2.7.7.38</ecNumber>
    </recommendedName>
    <alternativeName>
        <fullName evidence="5">CMP-2-keto-3-deoxyoctulosonic acid synthase</fullName>
        <shortName evidence="5">CKS</shortName>
        <shortName evidence="5">CMP-KDO synthase</shortName>
    </alternativeName>
</protein>
<dbReference type="GO" id="GO:0005829">
    <property type="term" value="C:cytosol"/>
    <property type="evidence" value="ECO:0007669"/>
    <property type="project" value="TreeGrafter"/>
</dbReference>
<dbReference type="Proteomes" id="UP000017881">
    <property type="component" value="Chromosome"/>
</dbReference>
<proteinExistence type="inferred from homology"/>
<keyword evidence="5" id="KW-0963">Cytoplasm</keyword>
<keyword evidence="2 5" id="KW-0808">Transferase</keyword>
<dbReference type="InterPro" id="IPR029044">
    <property type="entry name" value="Nucleotide-diphossugar_trans"/>
</dbReference>
<organism evidence="6 7">
    <name type="scientific">Spiribacter salinus M19-40</name>
    <dbReference type="NCBI Taxonomy" id="1260251"/>
    <lineage>
        <taxon>Bacteria</taxon>
        <taxon>Pseudomonadati</taxon>
        <taxon>Pseudomonadota</taxon>
        <taxon>Gammaproteobacteria</taxon>
        <taxon>Chromatiales</taxon>
        <taxon>Ectothiorhodospiraceae</taxon>
        <taxon>Spiribacter</taxon>
    </lineage>
</organism>
<dbReference type="NCBIfam" id="NF003950">
    <property type="entry name" value="PRK05450.1-3"/>
    <property type="match status" value="1"/>
</dbReference>
<dbReference type="Gene3D" id="3.90.550.10">
    <property type="entry name" value="Spore Coat Polysaccharide Biosynthesis Protein SpsA, Chain A"/>
    <property type="match status" value="1"/>
</dbReference>
<dbReference type="GO" id="GO:0016020">
    <property type="term" value="C:membrane"/>
    <property type="evidence" value="ECO:0007669"/>
    <property type="project" value="UniProtKB-SubCell"/>
</dbReference>
<evidence type="ECO:0000256" key="1">
    <source>
        <dbReference type="ARBA" id="ARBA00004370"/>
    </source>
</evidence>